<dbReference type="Proteomes" id="UP000594681">
    <property type="component" value="Chromosome"/>
</dbReference>
<protein>
    <submittedName>
        <fullName evidence="3">TetR/AcrR family transcriptional regulator</fullName>
    </submittedName>
</protein>
<dbReference type="GO" id="GO:0003677">
    <property type="term" value="F:DNA binding"/>
    <property type="evidence" value="ECO:0007669"/>
    <property type="project" value="UniProtKB-KW"/>
</dbReference>
<proteinExistence type="predicted"/>
<sequence>MFTEPVHSRREVQKQATCETVLSTAYQLFRTQGFADTSIRAIAASANVSVGTVMGVGDKRTLLIETVGEQIAAMHADMRGQSTDLLEVLTPFLDLFTGHEELSRAFGAALIERGDQGEALGQLESLLVDEILLRLDGALEPETATEFAQLLYHVYLGLLLGWAAGLYSTAELQVRAAASLNRLETLFGVK</sequence>
<dbReference type="SUPFAM" id="SSF46689">
    <property type="entry name" value="Homeodomain-like"/>
    <property type="match status" value="1"/>
</dbReference>
<dbReference type="Pfam" id="PF00440">
    <property type="entry name" value="TetR_N"/>
    <property type="match status" value="1"/>
</dbReference>
<dbReference type="EMBL" id="CP064954">
    <property type="protein sequence ID" value="QPK79171.1"/>
    <property type="molecule type" value="Genomic_DNA"/>
</dbReference>
<dbReference type="Gene3D" id="1.10.357.10">
    <property type="entry name" value="Tetracycline Repressor, domain 2"/>
    <property type="match status" value="1"/>
</dbReference>
<gene>
    <name evidence="3" type="ORF">G7Y31_00040</name>
</gene>
<reference evidence="3 4" key="1">
    <citation type="submission" date="2020-11" db="EMBL/GenBank/DDBJ databases">
        <title>Corynebacterium sp. ZJ-599.</title>
        <authorList>
            <person name="Zhou J."/>
        </authorList>
    </citation>
    <scope>NUCLEOTIDE SEQUENCE [LARGE SCALE GENOMIC DNA]</scope>
    <source>
        <strain evidence="3 4">ZJ-599</strain>
    </source>
</reference>
<dbReference type="RefSeq" id="WP_165009293.1">
    <property type="nucleotide sequence ID" value="NZ_CP064954.1"/>
</dbReference>
<dbReference type="InterPro" id="IPR001647">
    <property type="entry name" value="HTH_TetR"/>
</dbReference>
<evidence type="ECO:0000256" key="1">
    <source>
        <dbReference type="ARBA" id="ARBA00023125"/>
    </source>
</evidence>
<dbReference type="InterPro" id="IPR009057">
    <property type="entry name" value="Homeodomain-like_sf"/>
</dbReference>
<evidence type="ECO:0000313" key="4">
    <source>
        <dbReference type="Proteomes" id="UP000594681"/>
    </source>
</evidence>
<name>A0A7T0PAK9_9CORY</name>
<feature type="domain" description="HTH tetR-type" evidence="2">
    <location>
        <begin position="22"/>
        <end position="53"/>
    </location>
</feature>
<accession>A0A7T0PAK9</accession>
<evidence type="ECO:0000259" key="2">
    <source>
        <dbReference type="Pfam" id="PF00440"/>
    </source>
</evidence>
<keyword evidence="1" id="KW-0238">DNA-binding</keyword>
<evidence type="ECO:0000313" key="3">
    <source>
        <dbReference type="EMBL" id="QPK79171.1"/>
    </source>
</evidence>
<dbReference type="KEGG" id="cliz:G7Y31_00040"/>
<organism evidence="3 4">
    <name type="scientific">Corynebacterium lizhenjunii</name>
    <dbReference type="NCBI Taxonomy" id="2709394"/>
    <lineage>
        <taxon>Bacteria</taxon>
        <taxon>Bacillati</taxon>
        <taxon>Actinomycetota</taxon>
        <taxon>Actinomycetes</taxon>
        <taxon>Mycobacteriales</taxon>
        <taxon>Corynebacteriaceae</taxon>
        <taxon>Corynebacterium</taxon>
    </lineage>
</organism>
<keyword evidence="4" id="KW-1185">Reference proteome</keyword>
<dbReference type="AlphaFoldDB" id="A0A7T0PAK9"/>